<evidence type="ECO:0000313" key="4">
    <source>
        <dbReference type="Proteomes" id="UP000460318"/>
    </source>
</evidence>
<dbReference type="AlphaFoldDB" id="A0A7X3IFT0"/>
<feature type="transmembrane region" description="Helical" evidence="1">
    <location>
        <begin position="272"/>
        <end position="296"/>
    </location>
</feature>
<name>A0A7X3IFT0_9BACL</name>
<dbReference type="InterPro" id="IPR007349">
    <property type="entry name" value="DUF418"/>
</dbReference>
<feature type="transmembrane region" description="Helical" evidence="1">
    <location>
        <begin position="134"/>
        <end position="158"/>
    </location>
</feature>
<reference evidence="3 4" key="1">
    <citation type="submission" date="2019-12" db="EMBL/GenBank/DDBJ databases">
        <title>Paenibacillus sp. nov., an endophytic bacterium isolated from the stem of Dendrobium.</title>
        <authorList>
            <person name="Zhao R."/>
        </authorList>
    </citation>
    <scope>NUCLEOTIDE SEQUENCE [LARGE SCALE GENOMIC DNA]</scope>
    <source>
        <strain evidence="3 4">HJL G12</strain>
    </source>
</reference>
<feature type="transmembrane region" description="Helical" evidence="1">
    <location>
        <begin position="244"/>
        <end position="266"/>
    </location>
</feature>
<organism evidence="3 4">
    <name type="scientific">Paenibacillus dendrobii</name>
    <dbReference type="NCBI Taxonomy" id="2691084"/>
    <lineage>
        <taxon>Bacteria</taxon>
        <taxon>Bacillati</taxon>
        <taxon>Bacillota</taxon>
        <taxon>Bacilli</taxon>
        <taxon>Bacillales</taxon>
        <taxon>Paenibacillaceae</taxon>
        <taxon>Paenibacillus</taxon>
    </lineage>
</organism>
<proteinExistence type="predicted"/>
<feature type="transmembrane region" description="Helical" evidence="1">
    <location>
        <begin position="85"/>
        <end position="105"/>
    </location>
</feature>
<evidence type="ECO:0000259" key="2">
    <source>
        <dbReference type="Pfam" id="PF04235"/>
    </source>
</evidence>
<keyword evidence="1" id="KW-0472">Membrane</keyword>
<accession>A0A7X3IFT0</accession>
<dbReference type="InterPro" id="IPR052529">
    <property type="entry name" value="Bact_Transport_Assoc"/>
</dbReference>
<feature type="transmembrane region" description="Helical" evidence="1">
    <location>
        <begin position="52"/>
        <end position="73"/>
    </location>
</feature>
<protein>
    <submittedName>
        <fullName evidence="3">DUF418 domain-containing protein</fullName>
    </submittedName>
</protein>
<keyword evidence="1" id="KW-0812">Transmembrane</keyword>
<dbReference type="PANTHER" id="PTHR30590:SF3">
    <property type="entry name" value="HYPOTHETICAL MEMBRANE SPANNING PROTEIN"/>
    <property type="match status" value="1"/>
</dbReference>
<feature type="domain" description="DUF418" evidence="2">
    <location>
        <begin position="163"/>
        <end position="315"/>
    </location>
</feature>
<keyword evidence="1" id="KW-1133">Transmembrane helix</keyword>
<comment type="caution">
    <text evidence="3">The sequence shown here is derived from an EMBL/GenBank/DDBJ whole genome shotgun (WGS) entry which is preliminary data.</text>
</comment>
<dbReference type="Proteomes" id="UP000460318">
    <property type="component" value="Unassembled WGS sequence"/>
</dbReference>
<dbReference type="EMBL" id="WUBI01000001">
    <property type="protein sequence ID" value="MWV43107.1"/>
    <property type="molecule type" value="Genomic_DNA"/>
</dbReference>
<dbReference type="Pfam" id="PF04235">
    <property type="entry name" value="DUF418"/>
    <property type="match status" value="1"/>
</dbReference>
<evidence type="ECO:0000256" key="1">
    <source>
        <dbReference type="SAM" id="Phobius"/>
    </source>
</evidence>
<gene>
    <name evidence="3" type="ORF">GRF59_05640</name>
</gene>
<keyword evidence="4" id="KW-1185">Reference proteome</keyword>
<dbReference type="PANTHER" id="PTHR30590">
    <property type="entry name" value="INNER MEMBRANE PROTEIN"/>
    <property type="match status" value="1"/>
</dbReference>
<evidence type="ECO:0000313" key="3">
    <source>
        <dbReference type="EMBL" id="MWV43107.1"/>
    </source>
</evidence>
<sequence length="333" mass="38702">MKRIDILDYLRGFALVGIIFINIFQMIPYIHVPKEYGFWNHLEQGILKFIDMAVYERFYTIFSFLFGVGFFLFISRARARGDKAYLLFVRRLLILFVFGFIHHQFQPGEALMLYSILGLLLLPLYRLKPAWNLAIAIILLVSSVWLGSIGMSLSMFVFGLWAGQCRIFEQVDRYSKRWITVLVISLVLIPAGLWAQQEILDRTGMVDTAMVVGSLAEDVFYVTSLTLLLQHSWMKKWLMPLSKLGRMALTNYLMQTVLILTLDVVLDLSHHAYYLILAMIATEILLLQMLCSFLWLNRFAMGPLEWLWRLGTYGKIPEHYRKNKSEQAGKISF</sequence>
<feature type="transmembrane region" description="Helical" evidence="1">
    <location>
        <begin position="12"/>
        <end position="32"/>
    </location>
</feature>
<feature type="transmembrane region" description="Helical" evidence="1">
    <location>
        <begin position="178"/>
        <end position="195"/>
    </location>
</feature>